<dbReference type="EMBL" id="AIMD01000049">
    <property type="protein sequence ID" value="EJF92948.1"/>
    <property type="molecule type" value="Genomic_DNA"/>
</dbReference>
<dbReference type="Proteomes" id="UP000002648">
    <property type="component" value="Unassembled WGS sequence"/>
</dbReference>
<dbReference type="AlphaFoldDB" id="A0A9P2RYN6"/>
<organism evidence="1 2">
    <name type="scientific">Bartonella taylorii 8TBB</name>
    <dbReference type="NCBI Taxonomy" id="1094560"/>
    <lineage>
        <taxon>Bacteria</taxon>
        <taxon>Pseudomonadati</taxon>
        <taxon>Pseudomonadota</taxon>
        <taxon>Alphaproteobacteria</taxon>
        <taxon>Hyphomicrobiales</taxon>
        <taxon>Bartonellaceae</taxon>
        <taxon>Bartonella</taxon>
    </lineage>
</organism>
<sequence length="40" mass="4679">MKTKDMYKSLKKIQIKRVDVTVLKAQVSEQKMAARRSLLN</sequence>
<reference evidence="1 2" key="1">
    <citation type="submission" date="2012-03" db="EMBL/GenBank/DDBJ databases">
        <title>The Genome Sequence of Bartonella taylorii 8TBB.</title>
        <authorList>
            <consortium name="The Broad Institute Genome Sequencing Platform"/>
            <consortium name="The Broad Institute Genome Sequencing Center for Infectious Disease"/>
            <person name="Feldgarden M."/>
            <person name="Kirby J."/>
            <person name="Kosoy M."/>
            <person name="Birtles R."/>
            <person name="Probert W.S."/>
            <person name="Chiaraviglio L."/>
            <person name="Young S.K."/>
            <person name="Zeng Q."/>
            <person name="Gargeya S."/>
            <person name="Fitzgerald M."/>
            <person name="Haas B."/>
            <person name="Abouelleil A."/>
            <person name="Alvarado L."/>
            <person name="Arachchi H.M."/>
            <person name="Berlin A."/>
            <person name="Chapman S.B."/>
            <person name="Gearin G."/>
            <person name="Goldberg J."/>
            <person name="Griggs A."/>
            <person name="Gujja S."/>
            <person name="Hansen M."/>
            <person name="Heiman D."/>
            <person name="Howarth C."/>
            <person name="Larimer J."/>
            <person name="Lui A."/>
            <person name="MacDonald P.J.P."/>
            <person name="McCowen C."/>
            <person name="Montmayeur A."/>
            <person name="Murphy C."/>
            <person name="Neiman D."/>
            <person name="Pearson M."/>
            <person name="Priest M."/>
            <person name="Roberts A."/>
            <person name="Saif S."/>
            <person name="Shea T."/>
            <person name="Sisk P."/>
            <person name="Stolte C."/>
            <person name="Sykes S."/>
            <person name="Wortman J."/>
            <person name="Nusbaum C."/>
            <person name="Birren B."/>
        </authorList>
    </citation>
    <scope>NUCLEOTIDE SEQUENCE [LARGE SCALE GENOMIC DNA]</scope>
    <source>
        <strain evidence="1 2">8TBB</strain>
    </source>
</reference>
<keyword evidence="2" id="KW-1185">Reference proteome</keyword>
<dbReference type="RefSeq" id="WP_004860632.1">
    <property type="nucleotide sequence ID" value="NZ_JH725053.1"/>
</dbReference>
<protein>
    <submittedName>
        <fullName evidence="1">Uncharacterized protein</fullName>
    </submittedName>
</protein>
<comment type="caution">
    <text evidence="1">The sequence shown here is derived from an EMBL/GenBank/DDBJ whole genome shotgun (WGS) entry which is preliminary data.</text>
</comment>
<proteinExistence type="predicted"/>
<accession>A0A9P2RYN6</accession>
<evidence type="ECO:0000313" key="1">
    <source>
        <dbReference type="EMBL" id="EJF92948.1"/>
    </source>
</evidence>
<name>A0A9P2RYN6_BARTA</name>
<evidence type="ECO:0000313" key="2">
    <source>
        <dbReference type="Proteomes" id="UP000002648"/>
    </source>
</evidence>
<gene>
    <name evidence="1" type="ORF">ME9_01390</name>
</gene>